<organism evidence="9 10">
    <name type="scientific">Actinomyces radicidentis</name>
    <dbReference type="NCBI Taxonomy" id="111015"/>
    <lineage>
        <taxon>Bacteria</taxon>
        <taxon>Bacillati</taxon>
        <taxon>Actinomycetota</taxon>
        <taxon>Actinomycetes</taxon>
        <taxon>Actinomycetales</taxon>
        <taxon>Actinomycetaceae</taxon>
        <taxon>Actinomyces</taxon>
    </lineage>
</organism>
<feature type="transmembrane region" description="Helical" evidence="7">
    <location>
        <begin position="162"/>
        <end position="183"/>
    </location>
</feature>
<comment type="subcellular location">
    <subcellularLocation>
        <location evidence="1">Cell membrane</location>
        <topology evidence="1">Multi-pass membrane protein</topology>
    </subcellularLocation>
</comment>
<keyword evidence="6 7" id="KW-0472">Membrane</keyword>
<name>A0A120KLE4_ACTRD</name>
<evidence type="ECO:0000256" key="1">
    <source>
        <dbReference type="ARBA" id="ARBA00004651"/>
    </source>
</evidence>
<evidence type="ECO:0000259" key="8">
    <source>
        <dbReference type="PROSITE" id="PS50850"/>
    </source>
</evidence>
<feature type="transmembrane region" description="Helical" evidence="7">
    <location>
        <begin position="77"/>
        <end position="98"/>
    </location>
</feature>
<sequence length="415" mass="43386">MRDKRYLSTALAVYLSYFMHGMAVTMISQHKPFFLEHWSNETGAGVAYAISAIGLGKLLTQYLGGWLADRSGRRPSLIIAMLMYAAFFFGLAFVPSWIVASLLGFLFGCANSVVDGGAYPTLMEVFPRVAGSANVAVKAFIAGGQYLLPVIIGMIITRSLQWNIALLVAAAIILALFVLMLLVPFPDYKAIAAEEAAELERLAAENAASSTTDEPASAPVSKLAVEGVAIIAMGFTTLGGFWLAQNALPDFGKSLAGMSDVAAAGLTSTYALGSLISVFVTAVLVAKAIKPVCFLVIGPLGTVLGQLGLAFFSTSGAFQVSAFLIGFFASGGLLQLLINVMAEFFPGGKGKTTGMVFTASSLASFLLPLLSGILNLNILAVVWMGTGVTVLGLVLGILVNIRHAAVFRGAAASTR</sequence>
<dbReference type="Gene3D" id="1.20.1250.20">
    <property type="entry name" value="MFS general substrate transporter like domains"/>
    <property type="match status" value="2"/>
</dbReference>
<keyword evidence="3" id="KW-0813">Transport</keyword>
<gene>
    <name evidence="9" type="ORF">AXF14_11110</name>
</gene>
<dbReference type="STRING" id="111015.AXF14_11110"/>
<dbReference type="GO" id="GO:0005886">
    <property type="term" value="C:plasma membrane"/>
    <property type="evidence" value="ECO:0007669"/>
    <property type="project" value="UniProtKB-SubCell"/>
</dbReference>
<evidence type="ECO:0000256" key="6">
    <source>
        <dbReference type="ARBA" id="ARBA00023136"/>
    </source>
</evidence>
<dbReference type="PANTHER" id="PTHR23514:SF3">
    <property type="entry name" value="BYPASS OF STOP CODON PROTEIN 6"/>
    <property type="match status" value="1"/>
</dbReference>
<dbReference type="KEGG" id="ard:AXF14_11110"/>
<evidence type="ECO:0000256" key="2">
    <source>
        <dbReference type="ARBA" id="ARBA00008335"/>
    </source>
</evidence>
<evidence type="ECO:0000313" key="9">
    <source>
        <dbReference type="EMBL" id="AMD88021.1"/>
    </source>
</evidence>
<dbReference type="EMBL" id="CP014228">
    <property type="protein sequence ID" value="AMD88021.1"/>
    <property type="molecule type" value="Genomic_DNA"/>
</dbReference>
<dbReference type="Proteomes" id="UP000065220">
    <property type="component" value="Chromosome"/>
</dbReference>
<dbReference type="GO" id="GO:0022857">
    <property type="term" value="F:transmembrane transporter activity"/>
    <property type="evidence" value="ECO:0007669"/>
    <property type="project" value="InterPro"/>
</dbReference>
<feature type="transmembrane region" description="Helical" evidence="7">
    <location>
        <begin position="263"/>
        <end position="285"/>
    </location>
</feature>
<dbReference type="RefSeq" id="WP_067943233.1">
    <property type="nucleotide sequence ID" value="NZ_CP014228.1"/>
</dbReference>
<dbReference type="PANTHER" id="PTHR23514">
    <property type="entry name" value="BYPASS OF STOP CODON PROTEIN 6"/>
    <property type="match status" value="1"/>
</dbReference>
<reference evidence="10" key="1">
    <citation type="submission" date="2016-02" db="EMBL/GenBank/DDBJ databases">
        <authorList>
            <person name="Holder M.E."/>
            <person name="Ajami N.J."/>
            <person name="Petrosino J.F."/>
        </authorList>
    </citation>
    <scope>NUCLEOTIDE SEQUENCE [LARGE SCALE GENOMIC DNA]</scope>
    <source>
        <strain evidence="10">CCUG 36733</strain>
    </source>
</reference>
<feature type="transmembrane region" description="Helical" evidence="7">
    <location>
        <begin position="47"/>
        <end position="65"/>
    </location>
</feature>
<keyword evidence="5 7" id="KW-1133">Transmembrane helix</keyword>
<feature type="transmembrane region" description="Helical" evidence="7">
    <location>
        <begin position="318"/>
        <end position="342"/>
    </location>
</feature>
<feature type="transmembrane region" description="Helical" evidence="7">
    <location>
        <begin position="7"/>
        <end position="27"/>
    </location>
</feature>
<comment type="similarity">
    <text evidence="2">Belongs to the major facilitator superfamily.</text>
</comment>
<dbReference type="Pfam" id="PF07690">
    <property type="entry name" value="MFS_1"/>
    <property type="match status" value="1"/>
</dbReference>
<feature type="transmembrane region" description="Helical" evidence="7">
    <location>
        <begin position="135"/>
        <end position="156"/>
    </location>
</feature>
<evidence type="ECO:0000313" key="10">
    <source>
        <dbReference type="Proteomes" id="UP000065220"/>
    </source>
</evidence>
<dbReference type="InterPro" id="IPR036259">
    <property type="entry name" value="MFS_trans_sf"/>
</dbReference>
<evidence type="ECO:0000256" key="4">
    <source>
        <dbReference type="ARBA" id="ARBA00022692"/>
    </source>
</evidence>
<dbReference type="PROSITE" id="PS50850">
    <property type="entry name" value="MFS"/>
    <property type="match status" value="1"/>
</dbReference>
<evidence type="ECO:0000256" key="5">
    <source>
        <dbReference type="ARBA" id="ARBA00022989"/>
    </source>
</evidence>
<feature type="transmembrane region" description="Helical" evidence="7">
    <location>
        <begin position="292"/>
        <end position="312"/>
    </location>
</feature>
<feature type="transmembrane region" description="Helical" evidence="7">
    <location>
        <begin position="354"/>
        <end position="374"/>
    </location>
</feature>
<dbReference type="OrthoDB" id="9783823at2"/>
<evidence type="ECO:0000256" key="3">
    <source>
        <dbReference type="ARBA" id="ARBA00022448"/>
    </source>
</evidence>
<accession>A0A120KLE4</accession>
<feature type="transmembrane region" description="Helical" evidence="7">
    <location>
        <begin position="380"/>
        <end position="399"/>
    </location>
</feature>
<dbReference type="InterPro" id="IPR011701">
    <property type="entry name" value="MFS"/>
</dbReference>
<keyword evidence="10" id="KW-1185">Reference proteome</keyword>
<dbReference type="AlphaFoldDB" id="A0A120KLE4"/>
<dbReference type="InterPro" id="IPR020846">
    <property type="entry name" value="MFS_dom"/>
</dbReference>
<feature type="domain" description="Major facilitator superfamily (MFS) profile" evidence="8">
    <location>
        <begin position="9"/>
        <end position="404"/>
    </location>
</feature>
<evidence type="ECO:0000256" key="7">
    <source>
        <dbReference type="SAM" id="Phobius"/>
    </source>
</evidence>
<protein>
    <recommendedName>
        <fullName evidence="8">Major facilitator superfamily (MFS) profile domain-containing protein</fullName>
    </recommendedName>
</protein>
<dbReference type="InterPro" id="IPR051788">
    <property type="entry name" value="MFS_Transporter"/>
</dbReference>
<keyword evidence="4 7" id="KW-0812">Transmembrane</keyword>
<proteinExistence type="inferred from homology"/>
<dbReference type="SUPFAM" id="SSF103473">
    <property type="entry name" value="MFS general substrate transporter"/>
    <property type="match status" value="1"/>
</dbReference>